<keyword evidence="1" id="KW-0175">Coiled coil</keyword>
<keyword evidence="3" id="KW-1185">Reference proteome</keyword>
<reference evidence="2 3" key="1">
    <citation type="submission" date="2015-04" db="EMBL/GenBank/DDBJ databases">
        <title>Lasius niger genome sequencing.</title>
        <authorList>
            <person name="Konorov E.A."/>
            <person name="Nikitin M.A."/>
            <person name="Kirill M.V."/>
            <person name="Chang P."/>
        </authorList>
    </citation>
    <scope>NUCLEOTIDE SEQUENCE [LARGE SCALE GENOMIC DNA]</scope>
    <source>
        <tissue evidence="2">Whole</tissue>
    </source>
</reference>
<evidence type="ECO:0000313" key="2">
    <source>
        <dbReference type="EMBL" id="KMQ86305.1"/>
    </source>
</evidence>
<protein>
    <submittedName>
        <fullName evidence="2">Chromosome segregation protein</fullName>
    </submittedName>
</protein>
<organism evidence="2 3">
    <name type="scientific">Lasius niger</name>
    <name type="common">Black garden ant</name>
    <dbReference type="NCBI Taxonomy" id="67767"/>
    <lineage>
        <taxon>Eukaryota</taxon>
        <taxon>Metazoa</taxon>
        <taxon>Ecdysozoa</taxon>
        <taxon>Arthropoda</taxon>
        <taxon>Hexapoda</taxon>
        <taxon>Insecta</taxon>
        <taxon>Pterygota</taxon>
        <taxon>Neoptera</taxon>
        <taxon>Endopterygota</taxon>
        <taxon>Hymenoptera</taxon>
        <taxon>Apocrita</taxon>
        <taxon>Aculeata</taxon>
        <taxon>Formicoidea</taxon>
        <taxon>Formicidae</taxon>
        <taxon>Formicinae</taxon>
        <taxon>Lasius</taxon>
        <taxon>Lasius</taxon>
    </lineage>
</organism>
<gene>
    <name evidence="2" type="ORF">RF55_14732</name>
</gene>
<dbReference type="AlphaFoldDB" id="A0A0J7N0Y3"/>
<dbReference type="PaxDb" id="67767-A0A0J7N0Y3"/>
<accession>A0A0J7N0Y3</accession>
<sequence>MAAGLVQPTRIDAQDDVIPQDHQDQRLLTSILTVAKGQVEDAHRRMESLRLLIEEMTDREEERRSELRYQLREEERRMIYLICHVTEAEKKLEELRWGVEL</sequence>
<name>A0A0J7N0Y3_LASNI</name>
<evidence type="ECO:0000313" key="3">
    <source>
        <dbReference type="Proteomes" id="UP000036403"/>
    </source>
</evidence>
<feature type="coiled-coil region" evidence="1">
    <location>
        <begin position="39"/>
        <end position="77"/>
    </location>
</feature>
<evidence type="ECO:0000256" key="1">
    <source>
        <dbReference type="SAM" id="Coils"/>
    </source>
</evidence>
<dbReference type="Proteomes" id="UP000036403">
    <property type="component" value="Unassembled WGS sequence"/>
</dbReference>
<dbReference type="EMBL" id="LBMM01012274">
    <property type="protein sequence ID" value="KMQ86305.1"/>
    <property type="molecule type" value="Genomic_DNA"/>
</dbReference>
<comment type="caution">
    <text evidence="2">The sequence shown here is derived from an EMBL/GenBank/DDBJ whole genome shotgun (WGS) entry which is preliminary data.</text>
</comment>
<proteinExistence type="predicted"/>